<evidence type="ECO:0000313" key="2">
    <source>
        <dbReference type="EMBL" id="KID57930.1"/>
    </source>
</evidence>
<feature type="transmembrane region" description="Helical" evidence="1">
    <location>
        <begin position="187"/>
        <end position="207"/>
    </location>
</feature>
<accession>A0A0C1QF25</accession>
<evidence type="ECO:0008006" key="4">
    <source>
        <dbReference type="Google" id="ProtNLM"/>
    </source>
</evidence>
<feature type="transmembrane region" description="Helical" evidence="1">
    <location>
        <begin position="251"/>
        <end position="267"/>
    </location>
</feature>
<feature type="transmembrane region" description="Helical" evidence="1">
    <location>
        <begin position="145"/>
        <end position="167"/>
    </location>
</feature>
<feature type="transmembrane region" description="Helical" evidence="1">
    <location>
        <begin position="279"/>
        <end position="300"/>
    </location>
</feature>
<dbReference type="AlphaFoldDB" id="A0A0C1QF25"/>
<feature type="transmembrane region" description="Helical" evidence="1">
    <location>
        <begin position="111"/>
        <end position="138"/>
    </location>
</feature>
<proteinExistence type="predicted"/>
<keyword evidence="1" id="KW-1133">Transmembrane helix</keyword>
<evidence type="ECO:0000256" key="1">
    <source>
        <dbReference type="SAM" id="Phobius"/>
    </source>
</evidence>
<reference evidence="2 3" key="1">
    <citation type="submission" date="2014-12" db="EMBL/GenBank/DDBJ databases">
        <title>Draft Genome Sequence of Pseudoalteromonas luteoviolacea HI1.</title>
        <authorList>
            <person name="Asahina A.Y."/>
            <person name="Hadfield M.G."/>
        </authorList>
    </citation>
    <scope>NUCLEOTIDE SEQUENCE [LARGE SCALE GENOMIC DNA]</scope>
    <source>
        <strain evidence="2 3">HI1</strain>
    </source>
</reference>
<organism evidence="2 3">
    <name type="scientific">Pseudoalteromonas luteoviolacea</name>
    <dbReference type="NCBI Taxonomy" id="43657"/>
    <lineage>
        <taxon>Bacteria</taxon>
        <taxon>Pseudomonadati</taxon>
        <taxon>Pseudomonadota</taxon>
        <taxon>Gammaproteobacteria</taxon>
        <taxon>Alteromonadales</taxon>
        <taxon>Pseudoalteromonadaceae</taxon>
        <taxon>Pseudoalteromonas</taxon>
    </lineage>
</organism>
<keyword evidence="1" id="KW-0812">Transmembrane</keyword>
<dbReference type="EMBL" id="JWIC01000004">
    <property type="protein sequence ID" value="KID57930.1"/>
    <property type="molecule type" value="Genomic_DNA"/>
</dbReference>
<name>A0A0C1QF25_9GAMM</name>
<feature type="transmembrane region" description="Helical" evidence="1">
    <location>
        <begin position="227"/>
        <end position="245"/>
    </location>
</feature>
<sequence length="311" mass="37048">MSYVEMYRYGYNIEFYYNKKEWVFYSILKIATAFSLGEQSIFVLVSLVYTFFWVYLICLLKNAGYRVWLIVLLYFTVTGIYQNQLNGLRQYMAIAILPCVFVLLYQRKYFVATILTAIATLCHASFILVYPFLFVFLFRPTPKKIAFLFIFGFATSAFFIPKLLPVIVNMLFGNYAGYFDSELSASANLLSVLTKLYYFPLFIWAFVKYCKSYREEANNKNYKMLMYFFMVLAVTYWLFIVNMYFGFFGRVSQYFMIFYIFPIYYLVDKLIKEKRTYLTIVIFAYLLLPYILKVTLFATAEYEYQTILGLL</sequence>
<feature type="transmembrane region" description="Helical" evidence="1">
    <location>
        <begin position="88"/>
        <end position="105"/>
    </location>
</feature>
<feature type="transmembrane region" description="Helical" evidence="1">
    <location>
        <begin position="63"/>
        <end position="81"/>
    </location>
</feature>
<dbReference type="Proteomes" id="UP000031327">
    <property type="component" value="Unassembled WGS sequence"/>
</dbReference>
<protein>
    <recommendedName>
        <fullName evidence="4">EpsG family protein</fullName>
    </recommendedName>
</protein>
<dbReference type="InterPro" id="IPR049458">
    <property type="entry name" value="EpsG-like"/>
</dbReference>
<keyword evidence="1" id="KW-0472">Membrane</keyword>
<dbReference type="Pfam" id="PF14897">
    <property type="entry name" value="EpsG"/>
    <property type="match status" value="1"/>
</dbReference>
<comment type="caution">
    <text evidence="2">The sequence shown here is derived from an EMBL/GenBank/DDBJ whole genome shotgun (WGS) entry which is preliminary data.</text>
</comment>
<evidence type="ECO:0000313" key="3">
    <source>
        <dbReference type="Proteomes" id="UP000031327"/>
    </source>
</evidence>
<gene>
    <name evidence="2" type="ORF">JF50_04075</name>
</gene>